<gene>
    <name evidence="1" type="ORF">BJN34_21185</name>
</gene>
<evidence type="ECO:0000313" key="2">
    <source>
        <dbReference type="Proteomes" id="UP000189627"/>
    </source>
</evidence>
<sequence>MSSRPDARDASLRLGLLAGVLLPNEPRILHHAAEQSLTERYLLPALTELEACLLTVRAQVDPCLQRLQPVKLGKPYPLGQCLEISEAVQKRLRDVNQSSMSPYAAVGLRALRSFQRAGGTFRQVWGDLRGQYFQNAFQLGTLYVDVSNDTVVATKPKVEILPFAKARFIPIADFQHFSKVASCYWQGSIYPNHLLPRLAPHCPLIHVSTTGRVTLHDATDYMLAMTCARRFQPSEAVLREAPMSEDLFKSIVRALENSRHKLARSPEHGRQLALRHCRQYRTKRWHRSSRHTANVIQVVQEINLRLAQWHHGSSRPTAVQPKHSAIPKEASMSTIRIDSQDYNLDNLSAEAKAQLQSIQFVDQELARLQAQTAAMQTARNAYVSALMAALTVASDTIKFP</sequence>
<name>A0A1U9UVD0_CUPNE</name>
<proteinExistence type="predicted"/>
<accession>A0A1U9UVD0</accession>
<organism evidence="1 2">
    <name type="scientific">Cupriavidus necator</name>
    <name type="common">Alcaligenes eutrophus</name>
    <name type="synonym">Ralstonia eutropha</name>
    <dbReference type="NCBI Taxonomy" id="106590"/>
    <lineage>
        <taxon>Bacteria</taxon>
        <taxon>Pseudomonadati</taxon>
        <taxon>Pseudomonadota</taxon>
        <taxon>Betaproteobacteria</taxon>
        <taxon>Burkholderiales</taxon>
        <taxon>Burkholderiaceae</taxon>
        <taxon>Cupriavidus</taxon>
    </lineage>
</organism>
<dbReference type="Proteomes" id="UP000189627">
    <property type="component" value="Chromosome 2"/>
</dbReference>
<reference evidence="2" key="1">
    <citation type="submission" date="2017-02" db="EMBL/GenBank/DDBJ databases">
        <title>Complete genome sequence of Cupriavidus necator strain NH9, a 3-chlorobenzoate degrader.</title>
        <authorList>
            <person name="Moriuchi R."/>
            <person name="Dohra H."/>
            <person name="Ogawa N."/>
        </authorList>
    </citation>
    <scope>NUCLEOTIDE SEQUENCE [LARGE SCALE GENOMIC DNA]</scope>
    <source>
        <strain evidence="2">NH9</strain>
    </source>
</reference>
<protein>
    <submittedName>
        <fullName evidence="1">Uncharacterized protein</fullName>
    </submittedName>
</protein>
<dbReference type="AlphaFoldDB" id="A0A1U9UVD0"/>
<evidence type="ECO:0000313" key="1">
    <source>
        <dbReference type="EMBL" id="AQV96387.1"/>
    </source>
</evidence>
<dbReference type="KEGG" id="cuh:BJN34_21185"/>
<dbReference type="EMBL" id="CP017758">
    <property type="protein sequence ID" value="AQV96387.1"/>
    <property type="molecule type" value="Genomic_DNA"/>
</dbReference>